<evidence type="ECO:0000313" key="2">
    <source>
        <dbReference type="EMBL" id="OJT06539.1"/>
    </source>
</evidence>
<evidence type="ECO:0000256" key="1">
    <source>
        <dbReference type="SAM" id="MobiDB-lite"/>
    </source>
</evidence>
<dbReference type="PANTHER" id="PTHR16134">
    <property type="entry name" value="F-BOX/TPR REPEAT PROTEIN POF3"/>
    <property type="match status" value="1"/>
</dbReference>
<dbReference type="STRING" id="154538.A0A1M2VG11"/>
<dbReference type="PANTHER" id="PTHR16134:SF119">
    <property type="entry name" value="AT02038P-RELATED"/>
    <property type="match status" value="1"/>
</dbReference>
<dbReference type="OrthoDB" id="2743820at2759"/>
<feature type="region of interest" description="Disordered" evidence="1">
    <location>
        <begin position="562"/>
        <end position="587"/>
    </location>
</feature>
<sequence>MPHTPHPAILVPDIVEEIFVHLRPHTETEGNSGGNWAALARSVRVCKAFREPAMRSLWWAVPGVEPVLYFLVAASLLSVSQMPVTDSLPRIPYPAISGTPRTDGDRFYNMAQDTAAAVVRPGDWERLCRCAAHTRVIFKGSPCYHASSDIYVFLSYKNNGRPLFPNVRSLSWYSEAPDHLGLLPLLSPTVRTLKLSLGRHTAQPLPNLWQVPHQPHPDMLEEATVDHILQTALPRLGGLLELEVRASVNIPYAREGLSWECVGGLQHLRKLDLDHSCLIASPAFLQHLAALPVLAELSLHLIRDGLTARASLSGFSALEKLTLDVCGRSHEGVLEAFVSPGLHTLSIRLDRAPQTAMATIFNHIARAYPQIRSITLKERSGQSSEDPSTLPSFDAVFTQLMHRAAIEQFVLHTYRELSICTANDADFARLAQSWPQLRVFSFLSAPFGARLTHHTVLAFARHCPALRTLHLRAVDFDRLTKEEARALPGASTHALEEFGVCAVRAGHAQRCCRFLCKLFPAMRVPTTQAWVCPSCHDTQRYSGCTRALDAVFQLHNVPRERSGRGRAVARDNRRALGSAAHAAPQPS</sequence>
<name>A0A1M2VG11_TRAPU</name>
<comment type="caution">
    <text evidence="2">The sequence shown here is derived from an EMBL/GenBank/DDBJ whole genome shotgun (WGS) entry which is preliminary data.</text>
</comment>
<dbReference type="EMBL" id="MNAD01001304">
    <property type="protein sequence ID" value="OJT06539.1"/>
    <property type="molecule type" value="Genomic_DNA"/>
</dbReference>
<keyword evidence="3" id="KW-1185">Reference proteome</keyword>
<dbReference type="InterPro" id="IPR032675">
    <property type="entry name" value="LRR_dom_sf"/>
</dbReference>
<proteinExistence type="predicted"/>
<dbReference type="OMA" id="FREPAMR"/>
<organism evidence="2 3">
    <name type="scientific">Trametes pubescens</name>
    <name type="common">White-rot fungus</name>
    <dbReference type="NCBI Taxonomy" id="154538"/>
    <lineage>
        <taxon>Eukaryota</taxon>
        <taxon>Fungi</taxon>
        <taxon>Dikarya</taxon>
        <taxon>Basidiomycota</taxon>
        <taxon>Agaricomycotina</taxon>
        <taxon>Agaricomycetes</taxon>
        <taxon>Polyporales</taxon>
        <taxon>Polyporaceae</taxon>
        <taxon>Trametes</taxon>
    </lineage>
</organism>
<protein>
    <recommendedName>
        <fullName evidence="4">F-box domain-containing protein</fullName>
    </recommendedName>
</protein>
<dbReference type="Gene3D" id="3.80.10.10">
    <property type="entry name" value="Ribonuclease Inhibitor"/>
    <property type="match status" value="1"/>
</dbReference>
<evidence type="ECO:0008006" key="4">
    <source>
        <dbReference type="Google" id="ProtNLM"/>
    </source>
</evidence>
<feature type="compositionally biased region" description="Basic and acidic residues" evidence="1">
    <location>
        <begin position="562"/>
        <end position="574"/>
    </location>
</feature>
<accession>A0A1M2VG11</accession>
<dbReference type="AlphaFoldDB" id="A0A1M2VG11"/>
<dbReference type="SUPFAM" id="SSF52047">
    <property type="entry name" value="RNI-like"/>
    <property type="match status" value="1"/>
</dbReference>
<reference evidence="2 3" key="1">
    <citation type="submission" date="2016-10" db="EMBL/GenBank/DDBJ databases">
        <title>Genome sequence of the basidiomycete white-rot fungus Trametes pubescens.</title>
        <authorList>
            <person name="Makela M.R."/>
            <person name="Granchi Z."/>
            <person name="Peng M."/>
            <person name="De Vries R.P."/>
            <person name="Grigoriev I."/>
            <person name="Riley R."/>
            <person name="Hilden K."/>
        </authorList>
    </citation>
    <scope>NUCLEOTIDE SEQUENCE [LARGE SCALE GENOMIC DNA]</scope>
    <source>
        <strain evidence="2 3">FBCC735</strain>
    </source>
</reference>
<dbReference type="Proteomes" id="UP000184267">
    <property type="component" value="Unassembled WGS sequence"/>
</dbReference>
<evidence type="ECO:0000313" key="3">
    <source>
        <dbReference type="Proteomes" id="UP000184267"/>
    </source>
</evidence>
<gene>
    <name evidence="2" type="ORF">TRAPUB_2616</name>
</gene>